<sequence>MLLRFSIVIFLWSKLIATIVALPTDEFKKFINQGELAFDDEKFLMHIVPSGYPSQKSKYVGTHLSEIVDEGLTFNIYDENLRDASVALFRLLQSLEADQLHKVTEWAKVNINDDLFAYAKQLAIIYANRNEFKSDFHHEPPYIAKPNYFINGETIKKAQQLIIDNGQITDQESRVNQIYKHNDIIAINTNYSGWNLPSNGCHEDLNYFREDIGINSYYYGVQLLHPFWMSNNEMEEINPQHAEYYYYTHKQLMARYNLERLYLKYEKNKPIEKCYTDYNPYLYYDNGLPFPIRSSTLKEWNEEQAKIKSIDIAIKECVSRKVIFMDNGTKIPLTEDNYVDLLAKILRANLDGIKSAKFVRSFFGYGGNTYPLNSYNPAPSVLHHPETSLRDPVYWYLIKIFLNYFNEFEKNLEPFDISKYEDNEIKIVKTDIPKITTYFSYFQFILNKGLGINLTKLPYAITARLKRLNHVAFAINFIIESKSEKPVIVRLFLGPECHIENCWISFSNFFELDSFHYKLHNGINNITWSPSERLSKFSFENFYNMEEQFNQVNRYNLFNFPVSMIIPRGTEEGLNLTLFVIITPMEDLLQRDMPVDYSNNYQKYLSEVSDKKPLGFPFHREATKFKPFANNYRFYNISVFHKKRIEVGENGYFSKHLN</sequence>
<keyword evidence="3" id="KW-0732">Signal</keyword>
<accession>A0A8S3WEN7</accession>
<evidence type="ECO:0000259" key="4">
    <source>
        <dbReference type="Pfam" id="PF00372"/>
    </source>
</evidence>
<dbReference type="Proteomes" id="UP000691718">
    <property type="component" value="Unassembled WGS sequence"/>
</dbReference>
<dbReference type="GO" id="GO:0005615">
    <property type="term" value="C:extracellular space"/>
    <property type="evidence" value="ECO:0007669"/>
    <property type="project" value="UniProtKB-ARBA"/>
</dbReference>
<dbReference type="EMBL" id="CAJQZP010000312">
    <property type="protein sequence ID" value="CAG4955891.1"/>
    <property type="molecule type" value="Genomic_DNA"/>
</dbReference>
<feature type="domain" description="Hemocyanin N-terminal" evidence="5">
    <location>
        <begin position="63"/>
        <end position="126"/>
    </location>
</feature>
<feature type="domain" description="Hemocyanin middle" evidence="4">
    <location>
        <begin position="141"/>
        <end position="405"/>
    </location>
</feature>
<gene>
    <name evidence="7" type="ORF">PAPOLLO_LOCUS5403</name>
</gene>
<name>A0A8S3WEN7_PARAO</name>
<dbReference type="Pfam" id="PF03723">
    <property type="entry name" value="Hemocyanin_C"/>
    <property type="match status" value="1"/>
</dbReference>
<comment type="similarity">
    <text evidence="2">Belongs to the hemocyanin family.</text>
</comment>
<proteinExistence type="inferred from homology"/>
<dbReference type="PROSITE" id="PS00210">
    <property type="entry name" value="HEMOCYANIN_2"/>
    <property type="match status" value="1"/>
</dbReference>
<dbReference type="InterPro" id="IPR013788">
    <property type="entry name" value="Hemocyanin/hexamerin"/>
</dbReference>
<evidence type="ECO:0000256" key="1">
    <source>
        <dbReference type="ARBA" id="ARBA00022761"/>
    </source>
</evidence>
<reference evidence="7" key="1">
    <citation type="submission" date="2021-04" db="EMBL/GenBank/DDBJ databases">
        <authorList>
            <person name="Tunstrom K."/>
        </authorList>
    </citation>
    <scope>NUCLEOTIDE SEQUENCE</scope>
</reference>
<protein>
    <submittedName>
        <fullName evidence="7">(apollo) hypothetical protein</fullName>
    </submittedName>
</protein>
<keyword evidence="8" id="KW-1185">Reference proteome</keyword>
<dbReference type="Pfam" id="PF03722">
    <property type="entry name" value="Hemocyanin_N"/>
    <property type="match status" value="1"/>
</dbReference>
<dbReference type="Pfam" id="PF00372">
    <property type="entry name" value="Hemocyanin_M"/>
    <property type="match status" value="1"/>
</dbReference>
<dbReference type="PANTHER" id="PTHR11511:SF5">
    <property type="entry name" value="FAT-BODY PROTEIN 1-RELATED"/>
    <property type="match status" value="1"/>
</dbReference>
<dbReference type="OrthoDB" id="7457075at2759"/>
<feature type="chain" id="PRO_5035770395" evidence="3">
    <location>
        <begin position="22"/>
        <end position="658"/>
    </location>
</feature>
<dbReference type="PANTHER" id="PTHR11511">
    <property type="entry name" value="LARVAL STORAGE PROTEIN/PHENOLOXIDASE"/>
    <property type="match status" value="1"/>
</dbReference>
<dbReference type="InterPro" id="IPR005204">
    <property type="entry name" value="Hemocyanin_N"/>
</dbReference>
<keyword evidence="1" id="KW-0758">Storage protein</keyword>
<evidence type="ECO:0000259" key="6">
    <source>
        <dbReference type="Pfam" id="PF03723"/>
    </source>
</evidence>
<feature type="domain" description="Hemocyanin C-terminal" evidence="6">
    <location>
        <begin position="422"/>
        <end position="641"/>
    </location>
</feature>
<organism evidence="7 8">
    <name type="scientific">Parnassius apollo</name>
    <name type="common">Apollo butterfly</name>
    <name type="synonym">Papilio apollo</name>
    <dbReference type="NCBI Taxonomy" id="110799"/>
    <lineage>
        <taxon>Eukaryota</taxon>
        <taxon>Metazoa</taxon>
        <taxon>Ecdysozoa</taxon>
        <taxon>Arthropoda</taxon>
        <taxon>Hexapoda</taxon>
        <taxon>Insecta</taxon>
        <taxon>Pterygota</taxon>
        <taxon>Neoptera</taxon>
        <taxon>Endopterygota</taxon>
        <taxon>Lepidoptera</taxon>
        <taxon>Glossata</taxon>
        <taxon>Ditrysia</taxon>
        <taxon>Papilionoidea</taxon>
        <taxon>Papilionidae</taxon>
        <taxon>Parnassiinae</taxon>
        <taxon>Parnassini</taxon>
        <taxon>Parnassius</taxon>
        <taxon>Parnassius</taxon>
    </lineage>
</organism>
<dbReference type="GO" id="GO:0045735">
    <property type="term" value="F:nutrient reservoir activity"/>
    <property type="evidence" value="ECO:0007669"/>
    <property type="project" value="UniProtKB-KW"/>
</dbReference>
<dbReference type="InterPro" id="IPR005203">
    <property type="entry name" value="Hemocyanin_C"/>
</dbReference>
<evidence type="ECO:0000313" key="8">
    <source>
        <dbReference type="Proteomes" id="UP000691718"/>
    </source>
</evidence>
<dbReference type="AlphaFoldDB" id="A0A8S3WEN7"/>
<evidence type="ECO:0000259" key="5">
    <source>
        <dbReference type="Pfam" id="PF03722"/>
    </source>
</evidence>
<evidence type="ECO:0000256" key="3">
    <source>
        <dbReference type="SAM" id="SignalP"/>
    </source>
</evidence>
<feature type="signal peptide" evidence="3">
    <location>
        <begin position="1"/>
        <end position="21"/>
    </location>
</feature>
<comment type="caution">
    <text evidence="7">The sequence shown here is derived from an EMBL/GenBank/DDBJ whole genome shotgun (WGS) entry which is preliminary data.</text>
</comment>
<dbReference type="InterPro" id="IPR000896">
    <property type="entry name" value="Hemocyanin/hexamerin_mid_dom"/>
</dbReference>
<evidence type="ECO:0000256" key="2">
    <source>
        <dbReference type="ARBA" id="ARBA00038082"/>
    </source>
</evidence>
<evidence type="ECO:0000313" key="7">
    <source>
        <dbReference type="EMBL" id="CAG4955891.1"/>
    </source>
</evidence>